<evidence type="ECO:0000256" key="1">
    <source>
        <dbReference type="SAM" id="SignalP"/>
    </source>
</evidence>
<dbReference type="GO" id="GO:0016298">
    <property type="term" value="F:lipase activity"/>
    <property type="evidence" value="ECO:0007669"/>
    <property type="project" value="TreeGrafter"/>
</dbReference>
<evidence type="ECO:0000313" key="2">
    <source>
        <dbReference type="Proteomes" id="UP000025227"/>
    </source>
</evidence>
<dbReference type="InterPro" id="IPR002918">
    <property type="entry name" value="Lipase_EstA/Esterase_EstB"/>
</dbReference>
<reference evidence="3" key="1">
    <citation type="submission" date="2020-12" db="UniProtKB">
        <authorList>
            <consortium name="WormBaseParasite"/>
        </authorList>
    </citation>
    <scope>IDENTIFICATION</scope>
    <source>
        <strain evidence="3">MHco3</strain>
    </source>
</reference>
<evidence type="ECO:0000313" key="3">
    <source>
        <dbReference type="WBParaSite" id="HCON_00061445-00001"/>
    </source>
</evidence>
<dbReference type="GO" id="GO:0016042">
    <property type="term" value="P:lipid catabolic process"/>
    <property type="evidence" value="ECO:0007669"/>
    <property type="project" value="InterPro"/>
</dbReference>
<proteinExistence type="predicted"/>
<dbReference type="WBParaSite" id="HCON_00061445-00001">
    <property type="protein sequence ID" value="HCON_00061445-00001"/>
    <property type="gene ID" value="HCON_00061445"/>
</dbReference>
<dbReference type="InterPro" id="IPR029058">
    <property type="entry name" value="AB_hydrolase_fold"/>
</dbReference>
<sequence length="287" mass="31257">MSATSSPLLLILQILFTFSRADFSPSFNAFLASTYGQEFADRMARRDLGAQGSFGGGDHKPGSRTKQQPVVLVHGITNTAGRFEEQRQYLLNHGWGNDEVYGTTYGDGGKTVAPLVDMKCDYVKQVRWFIQAVAEFTRRRVDVIAYSMGSPIARKAILGGRCQDTGEALGPPLSALIDTFVSVAANHGSFLCLLPFPGACNIINGLSCNSQYLRNINSRQRYEGLFIYSIYSPQDDKVGYRTACGELASSITGADQEFQRSGNHDEVMANTIGLQSKLISTHSAAGQ</sequence>
<dbReference type="PANTHER" id="PTHR32015:SF12">
    <property type="entry name" value="LIPASE RELATED"/>
    <property type="match status" value="1"/>
</dbReference>
<dbReference type="SUPFAM" id="SSF53474">
    <property type="entry name" value="alpha/beta-Hydrolases"/>
    <property type="match status" value="1"/>
</dbReference>
<dbReference type="OMA" id="RYEGKYI"/>
<dbReference type="OrthoDB" id="5853720at2759"/>
<organism evidence="2 3">
    <name type="scientific">Haemonchus contortus</name>
    <name type="common">Barber pole worm</name>
    <dbReference type="NCBI Taxonomy" id="6289"/>
    <lineage>
        <taxon>Eukaryota</taxon>
        <taxon>Metazoa</taxon>
        <taxon>Ecdysozoa</taxon>
        <taxon>Nematoda</taxon>
        <taxon>Chromadorea</taxon>
        <taxon>Rhabditida</taxon>
        <taxon>Rhabditina</taxon>
        <taxon>Rhabditomorpha</taxon>
        <taxon>Strongyloidea</taxon>
        <taxon>Trichostrongylidae</taxon>
        <taxon>Haemonchus</taxon>
    </lineage>
</organism>
<dbReference type="Gene3D" id="3.40.50.1820">
    <property type="entry name" value="alpha/beta hydrolase"/>
    <property type="match status" value="1"/>
</dbReference>
<name>A0A7I4Y6A2_HAECO</name>
<accession>A0A7I4Y6A2</accession>
<feature type="signal peptide" evidence="1">
    <location>
        <begin position="1"/>
        <end position="21"/>
    </location>
</feature>
<dbReference type="FunFam" id="3.40.50.1820:FF:000377">
    <property type="entry name" value="LIPaSe related"/>
    <property type="match status" value="1"/>
</dbReference>
<dbReference type="Proteomes" id="UP000025227">
    <property type="component" value="Unplaced"/>
</dbReference>
<dbReference type="Pfam" id="PF01674">
    <property type="entry name" value="Lipase_2"/>
    <property type="match status" value="1"/>
</dbReference>
<keyword evidence="1" id="KW-0732">Signal</keyword>
<protein>
    <submittedName>
        <fullName evidence="3">Triacylglycerol lipase</fullName>
    </submittedName>
</protein>
<dbReference type="AlphaFoldDB" id="A0A7I4Y6A2"/>
<keyword evidence="2" id="KW-1185">Reference proteome</keyword>
<feature type="chain" id="PRO_5029576139" evidence="1">
    <location>
        <begin position="22"/>
        <end position="287"/>
    </location>
</feature>
<dbReference type="PANTHER" id="PTHR32015">
    <property type="entry name" value="FASTING INDUCED LIPASE"/>
    <property type="match status" value="1"/>
</dbReference>